<evidence type="ECO:0000313" key="4">
    <source>
        <dbReference type="Proteomes" id="UP001432322"/>
    </source>
</evidence>
<gene>
    <name evidence="3" type="ORF">PFISCL1PPCAC_1397</name>
</gene>
<feature type="transmembrane region" description="Helical" evidence="2">
    <location>
        <begin position="32"/>
        <end position="53"/>
    </location>
</feature>
<feature type="compositionally biased region" description="Polar residues" evidence="1">
    <location>
        <begin position="76"/>
        <end position="88"/>
    </location>
</feature>
<dbReference type="EMBL" id="BTSY01000001">
    <property type="protein sequence ID" value="GMT10100.1"/>
    <property type="molecule type" value="Genomic_DNA"/>
</dbReference>
<feature type="compositionally biased region" description="Polar residues" evidence="1">
    <location>
        <begin position="98"/>
        <end position="112"/>
    </location>
</feature>
<evidence type="ECO:0000256" key="2">
    <source>
        <dbReference type="SAM" id="Phobius"/>
    </source>
</evidence>
<keyword evidence="2" id="KW-1133">Transmembrane helix</keyword>
<feature type="non-terminal residue" evidence="3">
    <location>
        <position position="1"/>
    </location>
</feature>
<organism evidence="3 4">
    <name type="scientific">Pristionchus fissidentatus</name>
    <dbReference type="NCBI Taxonomy" id="1538716"/>
    <lineage>
        <taxon>Eukaryota</taxon>
        <taxon>Metazoa</taxon>
        <taxon>Ecdysozoa</taxon>
        <taxon>Nematoda</taxon>
        <taxon>Chromadorea</taxon>
        <taxon>Rhabditida</taxon>
        <taxon>Rhabditina</taxon>
        <taxon>Diplogasteromorpha</taxon>
        <taxon>Diplogasteroidea</taxon>
        <taxon>Neodiplogasteridae</taxon>
        <taxon>Pristionchus</taxon>
    </lineage>
</organism>
<protein>
    <submittedName>
        <fullName evidence="3">Uncharacterized protein</fullName>
    </submittedName>
</protein>
<dbReference type="AlphaFoldDB" id="A0AAV5USH1"/>
<evidence type="ECO:0000313" key="3">
    <source>
        <dbReference type="EMBL" id="GMT10100.1"/>
    </source>
</evidence>
<keyword evidence="4" id="KW-1185">Reference proteome</keyword>
<proteinExistence type="predicted"/>
<reference evidence="3" key="1">
    <citation type="submission" date="2023-10" db="EMBL/GenBank/DDBJ databases">
        <title>Genome assembly of Pristionchus species.</title>
        <authorList>
            <person name="Yoshida K."/>
            <person name="Sommer R.J."/>
        </authorList>
    </citation>
    <scope>NUCLEOTIDE SEQUENCE</scope>
    <source>
        <strain evidence="3">RS5133</strain>
    </source>
</reference>
<keyword evidence="2" id="KW-0472">Membrane</keyword>
<name>A0AAV5USH1_9BILA</name>
<comment type="caution">
    <text evidence="3">The sequence shown here is derived from an EMBL/GenBank/DDBJ whole genome shotgun (WGS) entry which is preliminary data.</text>
</comment>
<feature type="region of interest" description="Disordered" evidence="1">
    <location>
        <begin position="75"/>
        <end position="119"/>
    </location>
</feature>
<keyword evidence="2" id="KW-0812">Transmembrane</keyword>
<sequence length="159" mass="17127">EKGEWMARGKSLPQSIAAVKCIGAPPASKTALIVAGSVVLAIILSILGLVLFCRLTGRGWLHQIILKKMRGEDKSITASASNKAQSPAKSPKGKSPDVSPTKSQAPAQSPKRTLTMGERMLRDFERKKMEGSKALFSSWEKVTNEDPSKEKLTVGIVKV</sequence>
<dbReference type="Proteomes" id="UP001432322">
    <property type="component" value="Unassembled WGS sequence"/>
</dbReference>
<evidence type="ECO:0000256" key="1">
    <source>
        <dbReference type="SAM" id="MobiDB-lite"/>
    </source>
</evidence>
<accession>A0AAV5USH1</accession>